<dbReference type="RefSeq" id="WP_264069678.1">
    <property type="nucleotide sequence ID" value="NZ_JACKTY010000033.1"/>
</dbReference>
<evidence type="ECO:0000313" key="4">
    <source>
        <dbReference type="EMBL" id="MCV7228529.1"/>
    </source>
</evidence>
<dbReference type="SUPFAM" id="SSF55729">
    <property type="entry name" value="Acyl-CoA N-acyltransferases (Nat)"/>
    <property type="match status" value="1"/>
</dbReference>
<keyword evidence="1" id="KW-0808">Transferase</keyword>
<dbReference type="PANTHER" id="PTHR43877:SF1">
    <property type="entry name" value="ACETYLTRANSFERASE"/>
    <property type="match status" value="1"/>
</dbReference>
<dbReference type="InterPro" id="IPR000182">
    <property type="entry name" value="GNAT_dom"/>
</dbReference>
<dbReference type="Proteomes" id="UP001526201">
    <property type="component" value="Unassembled WGS sequence"/>
</dbReference>
<proteinExistence type="predicted"/>
<comment type="caution">
    <text evidence="4">The sequence shown here is derived from an EMBL/GenBank/DDBJ whole genome shotgun (WGS) entry which is preliminary data.</text>
</comment>
<evidence type="ECO:0000313" key="5">
    <source>
        <dbReference type="Proteomes" id="UP001526201"/>
    </source>
</evidence>
<dbReference type="EMBL" id="JACKTY010000033">
    <property type="protein sequence ID" value="MCV7228529.1"/>
    <property type="molecule type" value="Genomic_DNA"/>
</dbReference>
<gene>
    <name evidence="4" type="ORF">H7J73_21165</name>
</gene>
<evidence type="ECO:0000256" key="1">
    <source>
        <dbReference type="ARBA" id="ARBA00022679"/>
    </source>
</evidence>
<dbReference type="PANTHER" id="PTHR43877">
    <property type="entry name" value="AMINOALKYLPHOSPHONATE N-ACETYLTRANSFERASE-RELATED-RELATED"/>
    <property type="match status" value="1"/>
</dbReference>
<reference evidence="4 5" key="1">
    <citation type="journal article" date="2022" name="BMC Genomics">
        <title>Comparative genome analysis of mycobacteria focusing on tRNA and non-coding RNA.</title>
        <authorList>
            <person name="Behra P.R.K."/>
            <person name="Pettersson B.M.F."/>
            <person name="Ramesh M."/>
            <person name="Das S."/>
            <person name="Dasgupta S."/>
            <person name="Kirsebom L.A."/>
        </authorList>
    </citation>
    <scope>NUCLEOTIDE SEQUENCE [LARGE SCALE GENOMIC DNA]</scope>
    <source>
        <strain evidence="4 5">DSM 44078</strain>
    </source>
</reference>
<accession>A0ABT3CGI1</accession>
<keyword evidence="5" id="KW-1185">Reference proteome</keyword>
<evidence type="ECO:0000259" key="3">
    <source>
        <dbReference type="PROSITE" id="PS51186"/>
    </source>
</evidence>
<dbReference type="Pfam" id="PF00583">
    <property type="entry name" value="Acetyltransf_1"/>
    <property type="match status" value="1"/>
</dbReference>
<keyword evidence="2" id="KW-0012">Acyltransferase</keyword>
<dbReference type="InterPro" id="IPR050832">
    <property type="entry name" value="Bact_Acetyltransf"/>
</dbReference>
<evidence type="ECO:0000256" key="2">
    <source>
        <dbReference type="ARBA" id="ARBA00023315"/>
    </source>
</evidence>
<feature type="domain" description="N-acetyltransferase" evidence="3">
    <location>
        <begin position="1"/>
        <end position="146"/>
    </location>
</feature>
<dbReference type="InterPro" id="IPR016181">
    <property type="entry name" value="Acyl_CoA_acyltransferase"/>
</dbReference>
<organism evidence="4 5">
    <name type="scientific">Mycolicibacterium komossense</name>
    <dbReference type="NCBI Taxonomy" id="1779"/>
    <lineage>
        <taxon>Bacteria</taxon>
        <taxon>Bacillati</taxon>
        <taxon>Actinomycetota</taxon>
        <taxon>Actinomycetes</taxon>
        <taxon>Mycobacteriales</taxon>
        <taxon>Mycobacteriaceae</taxon>
        <taxon>Mycolicibacterium</taxon>
    </lineage>
</organism>
<dbReference type="Gene3D" id="3.40.630.30">
    <property type="match status" value="1"/>
</dbReference>
<dbReference type="PROSITE" id="PS51186">
    <property type="entry name" value="GNAT"/>
    <property type="match status" value="1"/>
</dbReference>
<protein>
    <submittedName>
        <fullName evidence="4">GNAT family N-acetyltransferase</fullName>
    </submittedName>
</protein>
<sequence>MTIRRAEVDDRERLTPLIREFYAIDGHEYDSARVESGLIPLLRDDRHGQVWIVEDEGSAVGYAVVAWSWSLESGGLDCILDEVYVRTRGGGLGGELLEHAVREASAFGAAVIFLETERPNNGARRFYTRHGFEAEDSVWMMRRIAR</sequence>
<name>A0ABT3CGI1_9MYCO</name>